<dbReference type="InterPro" id="IPR051357">
    <property type="entry name" value="H3K9_HMTase_SUVAR3-9"/>
</dbReference>
<feature type="region of interest" description="Disordered" evidence="1">
    <location>
        <begin position="431"/>
        <end position="479"/>
    </location>
</feature>
<sequence length="479" mass="53131">MEASPPHDAKPMFAFVLQTIKMAPQRNTTASKASKTSVDDFKPFNLEDLFPPYGSEAALMQTAQNYAKETLASIYFDLNAYSHFQREANPDDFYSMQVMDNLVNNTVSFMEKEFANYSGGVKKVKKEQGESQYLSPENRFYATVTEIGWKMTAICAHTEAFRRAFREADHRLWGCLLQGIQTQSLSIEHYAHCRALDWISLIKNVTGPTPGLPSVQEAVASALKWDIDHPHHTVLTLDGGLKRAEFNGQLQTNIKESSYRECFHEDPTAKSDDTSSSGCILCGSEDACGCILQSRAGELVELAEFPGVGTGVRTLTTFDRRDILDVYVGELRPEVDMDTVYPLSQSCDGSEANHLAYVCAHKSGNWTRFINHSCQPSTQFVVRTIGDRVVTTIEAIRYIGPFEELTIDYGADYWQTRECACGHWNCISNPSSPSGSPLPQTKVLSGKITKNKSSKGKKTTSKSKKVKGTKGAKGTKGKK</sequence>
<dbReference type="Gene3D" id="2.170.270.10">
    <property type="entry name" value="SET domain"/>
    <property type="match status" value="1"/>
</dbReference>
<evidence type="ECO:0000313" key="3">
    <source>
        <dbReference type="EMBL" id="CAG8405024.1"/>
    </source>
</evidence>
<dbReference type="InterPro" id="IPR046341">
    <property type="entry name" value="SET_dom_sf"/>
</dbReference>
<dbReference type="AlphaFoldDB" id="A0A9W4JKD1"/>
<protein>
    <recommendedName>
        <fullName evidence="2">SET domain-containing protein</fullName>
    </recommendedName>
</protein>
<dbReference type="GO" id="GO:0003690">
    <property type="term" value="F:double-stranded DNA binding"/>
    <property type="evidence" value="ECO:0007669"/>
    <property type="project" value="TreeGrafter"/>
</dbReference>
<dbReference type="SMART" id="SM00317">
    <property type="entry name" value="SET"/>
    <property type="match status" value="1"/>
</dbReference>
<dbReference type="GO" id="GO:0042054">
    <property type="term" value="F:histone methyltransferase activity"/>
    <property type="evidence" value="ECO:0007669"/>
    <property type="project" value="TreeGrafter"/>
</dbReference>
<name>A0A9W4JKD1_9EURO</name>
<dbReference type="EMBL" id="CAJVPG010000422">
    <property type="protein sequence ID" value="CAG8405024.1"/>
    <property type="molecule type" value="Genomic_DNA"/>
</dbReference>
<dbReference type="InterPro" id="IPR001214">
    <property type="entry name" value="SET_dom"/>
</dbReference>
<feature type="domain" description="SET" evidence="2">
    <location>
        <begin position="298"/>
        <end position="410"/>
    </location>
</feature>
<dbReference type="PANTHER" id="PTHR45660">
    <property type="entry name" value="HISTONE-LYSINE N-METHYLTRANSFERASE SETMAR"/>
    <property type="match status" value="1"/>
</dbReference>
<evidence type="ECO:0000256" key="1">
    <source>
        <dbReference type="SAM" id="MobiDB-lite"/>
    </source>
</evidence>
<proteinExistence type="predicted"/>
<evidence type="ECO:0000259" key="2">
    <source>
        <dbReference type="PROSITE" id="PS50280"/>
    </source>
</evidence>
<dbReference type="Pfam" id="PF00856">
    <property type="entry name" value="SET"/>
    <property type="match status" value="1"/>
</dbReference>
<reference evidence="3" key="1">
    <citation type="submission" date="2021-07" db="EMBL/GenBank/DDBJ databases">
        <authorList>
            <person name="Branca A.L. A."/>
        </authorList>
    </citation>
    <scope>NUCLEOTIDE SEQUENCE</scope>
</reference>
<feature type="compositionally biased region" description="Basic residues" evidence="1">
    <location>
        <begin position="449"/>
        <end position="479"/>
    </location>
</feature>
<dbReference type="PROSITE" id="PS50280">
    <property type="entry name" value="SET"/>
    <property type="match status" value="1"/>
</dbReference>
<dbReference type="Proteomes" id="UP001152649">
    <property type="component" value="Unassembled WGS sequence"/>
</dbReference>
<keyword evidence="4" id="KW-1185">Reference proteome</keyword>
<dbReference type="OrthoDB" id="308383at2759"/>
<organism evidence="3 4">
    <name type="scientific">Penicillium salamii</name>
    <dbReference type="NCBI Taxonomy" id="1612424"/>
    <lineage>
        <taxon>Eukaryota</taxon>
        <taxon>Fungi</taxon>
        <taxon>Dikarya</taxon>
        <taxon>Ascomycota</taxon>
        <taxon>Pezizomycotina</taxon>
        <taxon>Eurotiomycetes</taxon>
        <taxon>Eurotiomycetidae</taxon>
        <taxon>Eurotiales</taxon>
        <taxon>Aspergillaceae</taxon>
        <taxon>Penicillium</taxon>
    </lineage>
</organism>
<gene>
    <name evidence="3" type="ORF">PSALAMII_LOCUS8189</name>
</gene>
<comment type="caution">
    <text evidence="3">The sequence shown here is derived from an EMBL/GenBank/DDBJ whole genome shotgun (WGS) entry which is preliminary data.</text>
</comment>
<dbReference type="SUPFAM" id="SSF82199">
    <property type="entry name" value="SET domain"/>
    <property type="match status" value="1"/>
</dbReference>
<dbReference type="PANTHER" id="PTHR45660:SF13">
    <property type="entry name" value="HISTONE-LYSINE N-METHYLTRANSFERASE SETMAR"/>
    <property type="match status" value="1"/>
</dbReference>
<evidence type="ECO:0000313" key="4">
    <source>
        <dbReference type="Proteomes" id="UP001152649"/>
    </source>
</evidence>
<accession>A0A9W4JKD1</accession>